<dbReference type="Proteomes" id="UP000319792">
    <property type="component" value="Unassembled WGS sequence"/>
</dbReference>
<dbReference type="OrthoDB" id="4774773at2"/>
<proteinExistence type="predicted"/>
<gene>
    <name evidence="2" type="ORF">FK268_02825</name>
</gene>
<keyword evidence="1" id="KW-0812">Transmembrane</keyword>
<sequence>MPPWGVGTGFDERAAREFPRYLLADSATPTPGLQALVDDWSRYHAVKLVFAGLLALMAVQLGHRLLALAPTVLVLANVQGTVAPLSSALSLLDPHDRFLAPDLARGLYRMRMDLTGSRSAPVDELTRDFAWYHAVLAGMAIALAVVLVVAAVRAWRRGRRWWCAATVVAVVACGVLTAANVSTALDPVRGLLDFLGGS</sequence>
<keyword evidence="3" id="KW-1185">Reference proteome</keyword>
<comment type="caution">
    <text evidence="2">The sequence shown here is derived from an EMBL/GenBank/DDBJ whole genome shotgun (WGS) entry which is preliminary data.</text>
</comment>
<feature type="transmembrane region" description="Helical" evidence="1">
    <location>
        <begin position="161"/>
        <end position="185"/>
    </location>
</feature>
<evidence type="ECO:0000256" key="1">
    <source>
        <dbReference type="SAM" id="Phobius"/>
    </source>
</evidence>
<accession>A0A5C5RVH7</accession>
<reference evidence="2 3" key="1">
    <citation type="submission" date="2019-06" db="EMBL/GenBank/DDBJ databases">
        <authorList>
            <person name="Teng J.L.L."/>
            <person name="Lee H.H."/>
            <person name="Lau S.K.P."/>
            <person name="Woo P.C.Y."/>
        </authorList>
    </citation>
    <scope>NUCLEOTIDE SEQUENCE [LARGE SCALE GENOMIC DNA]</scope>
    <source>
        <strain evidence="2 3">HKU70</strain>
    </source>
</reference>
<evidence type="ECO:0000313" key="3">
    <source>
        <dbReference type="Proteomes" id="UP000319792"/>
    </source>
</evidence>
<dbReference type="RefSeq" id="WP_146430892.1">
    <property type="nucleotide sequence ID" value="NZ_VIGV01000001.1"/>
</dbReference>
<feature type="transmembrane region" description="Helical" evidence="1">
    <location>
        <begin position="40"/>
        <end position="59"/>
    </location>
</feature>
<reference evidence="2 3" key="2">
    <citation type="submission" date="2019-08" db="EMBL/GenBank/DDBJ databases">
        <title>Tsukamurella conjunctivitidis sp. nov., Tsukamurella assacharolytica sp. nov. and Tsukamurella sputae sp. nov. isolated from patients with conjunctivitis, bacteraemia (lymphoma) and respiratory infection (sputum) in Hong Kong.</title>
        <authorList>
            <person name="Fok K.M.N."/>
            <person name="Fong J.Y.H."/>
        </authorList>
    </citation>
    <scope>NUCLEOTIDE SEQUENCE [LARGE SCALE GENOMIC DNA]</scope>
    <source>
        <strain evidence="2 3">HKU70</strain>
    </source>
</reference>
<name>A0A5C5RVH7_9ACTN</name>
<feature type="transmembrane region" description="Helical" evidence="1">
    <location>
        <begin position="66"/>
        <end position="92"/>
    </location>
</feature>
<dbReference type="AlphaFoldDB" id="A0A5C5RVH7"/>
<organism evidence="2 3">
    <name type="scientific">Tsukamurella sputi</name>
    <dbReference type="NCBI Taxonomy" id="2591848"/>
    <lineage>
        <taxon>Bacteria</taxon>
        <taxon>Bacillati</taxon>
        <taxon>Actinomycetota</taxon>
        <taxon>Actinomycetes</taxon>
        <taxon>Mycobacteriales</taxon>
        <taxon>Tsukamurellaceae</taxon>
        <taxon>Tsukamurella</taxon>
    </lineage>
</organism>
<protein>
    <submittedName>
        <fullName evidence="2">Uncharacterized protein</fullName>
    </submittedName>
</protein>
<evidence type="ECO:0000313" key="2">
    <source>
        <dbReference type="EMBL" id="TWS26195.1"/>
    </source>
</evidence>
<dbReference type="EMBL" id="VIGV01000001">
    <property type="protein sequence ID" value="TWS26195.1"/>
    <property type="molecule type" value="Genomic_DNA"/>
</dbReference>
<keyword evidence="1" id="KW-1133">Transmembrane helix</keyword>
<keyword evidence="1" id="KW-0472">Membrane</keyword>
<feature type="transmembrane region" description="Helical" evidence="1">
    <location>
        <begin position="129"/>
        <end position="149"/>
    </location>
</feature>